<dbReference type="OrthoDB" id="6486656at2759"/>
<dbReference type="SUPFAM" id="SSF48576">
    <property type="entry name" value="Terpenoid synthases"/>
    <property type="match status" value="1"/>
</dbReference>
<evidence type="ECO:0000256" key="6">
    <source>
        <dbReference type="RuleBase" id="RU366034"/>
    </source>
</evidence>
<dbReference type="InterPro" id="IPR008949">
    <property type="entry name" value="Isoprenoid_synthase_dom_sf"/>
</dbReference>
<organism evidence="7 8">
    <name type="scientific">Pyrrhoderma noxium</name>
    <dbReference type="NCBI Taxonomy" id="2282107"/>
    <lineage>
        <taxon>Eukaryota</taxon>
        <taxon>Fungi</taxon>
        <taxon>Dikarya</taxon>
        <taxon>Basidiomycota</taxon>
        <taxon>Agaricomycotina</taxon>
        <taxon>Agaricomycetes</taxon>
        <taxon>Hymenochaetales</taxon>
        <taxon>Hymenochaetaceae</taxon>
        <taxon>Pyrrhoderma</taxon>
    </lineage>
</organism>
<keyword evidence="5 6" id="KW-0456">Lyase</keyword>
<dbReference type="GO" id="GO:0010333">
    <property type="term" value="F:terpene synthase activity"/>
    <property type="evidence" value="ECO:0007669"/>
    <property type="project" value="InterPro"/>
</dbReference>
<evidence type="ECO:0000313" key="8">
    <source>
        <dbReference type="Proteomes" id="UP000217199"/>
    </source>
</evidence>
<comment type="caution">
    <text evidence="7">The sequence shown here is derived from an EMBL/GenBank/DDBJ whole genome shotgun (WGS) entry which is preliminary data.</text>
</comment>
<dbReference type="InterPro" id="IPR034686">
    <property type="entry name" value="Terpene_cyclase-like_2"/>
</dbReference>
<evidence type="ECO:0000256" key="4">
    <source>
        <dbReference type="ARBA" id="ARBA00022842"/>
    </source>
</evidence>
<dbReference type="GO" id="GO:0046872">
    <property type="term" value="F:metal ion binding"/>
    <property type="evidence" value="ECO:0007669"/>
    <property type="project" value="UniProtKB-KW"/>
</dbReference>
<dbReference type="GO" id="GO:0008299">
    <property type="term" value="P:isoprenoid biosynthetic process"/>
    <property type="evidence" value="ECO:0007669"/>
    <property type="project" value="UniProtKB-ARBA"/>
</dbReference>
<protein>
    <recommendedName>
        <fullName evidence="6">Terpene synthase</fullName>
        <ecNumber evidence="6">4.2.3.-</ecNumber>
    </recommendedName>
</protein>
<comment type="cofactor">
    <cofactor evidence="1 6">
        <name>Mg(2+)</name>
        <dbReference type="ChEBI" id="CHEBI:18420"/>
    </cofactor>
</comment>
<reference evidence="7 8" key="1">
    <citation type="journal article" date="2017" name="Mol. Ecol.">
        <title>Comparative and population genomic landscape of Phellinus noxius: A hypervariable fungus causing root rot in trees.</title>
        <authorList>
            <person name="Chung C.L."/>
            <person name="Lee T.J."/>
            <person name="Akiba M."/>
            <person name="Lee H.H."/>
            <person name="Kuo T.H."/>
            <person name="Liu D."/>
            <person name="Ke H.M."/>
            <person name="Yokoi T."/>
            <person name="Roa M.B."/>
            <person name="Lu M.J."/>
            <person name="Chang Y.Y."/>
            <person name="Ann P.J."/>
            <person name="Tsai J.N."/>
            <person name="Chen C.Y."/>
            <person name="Tzean S.S."/>
            <person name="Ota Y."/>
            <person name="Hattori T."/>
            <person name="Sahashi N."/>
            <person name="Liou R.F."/>
            <person name="Kikuchi T."/>
            <person name="Tsai I.J."/>
        </authorList>
    </citation>
    <scope>NUCLEOTIDE SEQUENCE [LARGE SCALE GENOMIC DNA]</scope>
    <source>
        <strain evidence="7 8">FFPRI411160</strain>
    </source>
</reference>
<name>A0A286UIL3_9AGAM</name>
<proteinExistence type="inferred from homology"/>
<keyword evidence="3 6" id="KW-0479">Metal-binding</keyword>
<keyword evidence="4 6" id="KW-0460">Magnesium</keyword>
<accession>A0A286UIL3</accession>
<dbReference type="AlphaFoldDB" id="A0A286UIL3"/>
<dbReference type="InParanoid" id="A0A286UIL3"/>
<evidence type="ECO:0000256" key="1">
    <source>
        <dbReference type="ARBA" id="ARBA00001946"/>
    </source>
</evidence>
<evidence type="ECO:0000313" key="7">
    <source>
        <dbReference type="EMBL" id="PAV19432.1"/>
    </source>
</evidence>
<dbReference type="PANTHER" id="PTHR35201:SF4">
    <property type="entry name" value="BETA-PINACENE SYNTHASE-RELATED"/>
    <property type="match status" value="1"/>
</dbReference>
<dbReference type="Gene3D" id="1.10.600.10">
    <property type="entry name" value="Farnesyl Diphosphate Synthase"/>
    <property type="match status" value="1"/>
</dbReference>
<sequence length="195" mass="22481">MFFLFLIDEYTDVESGPNVQKIFDIIIDALENPEKPRPKDENILGEVARQFWVNASKIASSSSQLHFLRDVTDYLHSVVQEAEDRDNEIIYSVESYFETRRGNVGVRPCFFPFELELDLPDEVVYHPVILELAFCVVDLVTLNNDIVSYNKEQAIGDNFQNVLNVVMHNMETDLEGAIQWAVGHHDRINKNFSKV</sequence>
<keyword evidence="8" id="KW-1185">Reference proteome</keyword>
<dbReference type="EC" id="4.2.3.-" evidence="6"/>
<dbReference type="Proteomes" id="UP000217199">
    <property type="component" value="Unassembled WGS sequence"/>
</dbReference>
<comment type="similarity">
    <text evidence="2 6">Belongs to the terpene synthase family.</text>
</comment>
<dbReference type="Pfam" id="PF19086">
    <property type="entry name" value="Terpene_syn_C_2"/>
    <property type="match status" value="1"/>
</dbReference>
<evidence type="ECO:0000256" key="3">
    <source>
        <dbReference type="ARBA" id="ARBA00022723"/>
    </source>
</evidence>
<dbReference type="EMBL" id="NBII01000004">
    <property type="protein sequence ID" value="PAV19432.1"/>
    <property type="molecule type" value="Genomic_DNA"/>
</dbReference>
<dbReference type="PANTHER" id="PTHR35201">
    <property type="entry name" value="TERPENE SYNTHASE"/>
    <property type="match status" value="1"/>
</dbReference>
<evidence type="ECO:0000256" key="2">
    <source>
        <dbReference type="ARBA" id="ARBA00006333"/>
    </source>
</evidence>
<gene>
    <name evidence="7" type="ORF">PNOK_0436600</name>
</gene>
<evidence type="ECO:0000256" key="5">
    <source>
        <dbReference type="ARBA" id="ARBA00023239"/>
    </source>
</evidence>